<protein>
    <submittedName>
        <fullName evidence="1">Uncharacterized protein</fullName>
    </submittedName>
</protein>
<evidence type="ECO:0000313" key="1">
    <source>
        <dbReference type="EMBL" id="DAD83455.1"/>
    </source>
</evidence>
<name>A0A8S5MN21_9CAUD</name>
<organism evidence="1">
    <name type="scientific">Caudovirales sp. ct3EF15</name>
    <dbReference type="NCBI Taxonomy" id="2826766"/>
    <lineage>
        <taxon>Viruses</taxon>
        <taxon>Duplodnaviria</taxon>
        <taxon>Heunggongvirae</taxon>
        <taxon>Uroviricota</taxon>
        <taxon>Caudoviricetes</taxon>
    </lineage>
</organism>
<sequence length="34" mass="3894">MVHRANTLARRRMSFIGENPICTPLNINTLVILK</sequence>
<dbReference type="EMBL" id="BK014937">
    <property type="protein sequence ID" value="DAD83455.1"/>
    <property type="molecule type" value="Genomic_DNA"/>
</dbReference>
<accession>A0A8S5MN21</accession>
<reference evidence="1" key="1">
    <citation type="journal article" date="2021" name="Proc. Natl. Acad. Sci. U.S.A.">
        <title>A Catalog of Tens of Thousands of Viruses from Human Metagenomes Reveals Hidden Associations with Chronic Diseases.</title>
        <authorList>
            <person name="Tisza M.J."/>
            <person name="Buck C.B."/>
        </authorList>
    </citation>
    <scope>NUCLEOTIDE SEQUENCE</scope>
    <source>
        <strain evidence="1">Ct3EF15</strain>
    </source>
</reference>
<proteinExistence type="predicted"/>